<dbReference type="KEGG" id="sapo:SAPIO_CDS7087"/>
<dbReference type="PROSITE" id="PS50238">
    <property type="entry name" value="RHOGAP"/>
    <property type="match status" value="1"/>
</dbReference>
<dbReference type="GO" id="GO:0005938">
    <property type="term" value="C:cell cortex"/>
    <property type="evidence" value="ECO:0007669"/>
    <property type="project" value="UniProtKB-ARBA"/>
</dbReference>
<evidence type="ECO:0000259" key="7">
    <source>
        <dbReference type="PROSITE" id="PS50023"/>
    </source>
</evidence>
<dbReference type="InterPro" id="IPR000198">
    <property type="entry name" value="RhoGAP_dom"/>
</dbReference>
<evidence type="ECO:0000256" key="2">
    <source>
        <dbReference type="ARBA" id="ARBA00022723"/>
    </source>
</evidence>
<dbReference type="PANTHER" id="PTHR23176:SF128">
    <property type="entry name" value="RHO GTPASE-ACTIVATING PROTEIN RGD1"/>
    <property type="match status" value="1"/>
</dbReference>
<feature type="compositionally biased region" description="Polar residues" evidence="6">
    <location>
        <begin position="386"/>
        <end position="397"/>
    </location>
</feature>
<feature type="region of interest" description="Disordered" evidence="6">
    <location>
        <begin position="553"/>
        <end position="619"/>
    </location>
</feature>
<evidence type="ECO:0000313" key="9">
    <source>
        <dbReference type="EMBL" id="KEZ41046.1"/>
    </source>
</evidence>
<dbReference type="CDD" id="cd00159">
    <property type="entry name" value="RhoGAP"/>
    <property type="match status" value="1"/>
</dbReference>
<dbReference type="InterPro" id="IPR008936">
    <property type="entry name" value="Rho_GTPase_activation_prot"/>
</dbReference>
<dbReference type="PROSITE" id="PS50023">
    <property type="entry name" value="LIM_DOMAIN_2"/>
    <property type="match status" value="1"/>
</dbReference>
<feature type="compositionally biased region" description="Polar residues" evidence="6">
    <location>
        <begin position="458"/>
        <end position="469"/>
    </location>
</feature>
<dbReference type="VEuPathDB" id="FungiDB:SAPIO_CDS7087"/>
<feature type="region of interest" description="Disordered" evidence="6">
    <location>
        <begin position="139"/>
        <end position="524"/>
    </location>
</feature>
<accession>A0A084G134</accession>
<feature type="compositionally biased region" description="Low complexity" evidence="6">
    <location>
        <begin position="903"/>
        <end position="915"/>
    </location>
</feature>
<feature type="compositionally biased region" description="Basic and acidic residues" evidence="6">
    <location>
        <begin position="147"/>
        <end position="161"/>
    </location>
</feature>
<feature type="compositionally biased region" description="Basic and acidic residues" evidence="6">
    <location>
        <begin position="405"/>
        <end position="443"/>
    </location>
</feature>
<dbReference type="FunFam" id="2.10.110.10:FF:000121">
    <property type="entry name" value="Rho GTPase activator Rga"/>
    <property type="match status" value="1"/>
</dbReference>
<dbReference type="GO" id="GO:0005096">
    <property type="term" value="F:GTPase activator activity"/>
    <property type="evidence" value="ECO:0007669"/>
    <property type="project" value="UniProtKB-KW"/>
</dbReference>
<dbReference type="InterPro" id="IPR001781">
    <property type="entry name" value="Znf_LIM"/>
</dbReference>
<dbReference type="Pfam" id="PF00412">
    <property type="entry name" value="LIM"/>
    <property type="match status" value="1"/>
</dbReference>
<dbReference type="HOGENOM" id="CLU_003874_0_0_1"/>
<dbReference type="RefSeq" id="XP_016640845.1">
    <property type="nucleotide sequence ID" value="XM_016789018.1"/>
</dbReference>
<dbReference type="GO" id="GO:0007165">
    <property type="term" value="P:signal transduction"/>
    <property type="evidence" value="ECO:0007669"/>
    <property type="project" value="InterPro"/>
</dbReference>
<gene>
    <name evidence="9" type="ORF">SAPIO_CDS7087</name>
</gene>
<keyword evidence="2 4" id="KW-0479">Metal-binding</keyword>
<keyword evidence="10" id="KW-1185">Reference proteome</keyword>
<feature type="compositionally biased region" description="Polar residues" evidence="6">
    <location>
        <begin position="797"/>
        <end position="806"/>
    </location>
</feature>
<protein>
    <submittedName>
        <fullName evidence="9">RhoGAP domain-containing protein</fullName>
    </submittedName>
</protein>
<dbReference type="Proteomes" id="UP000028545">
    <property type="component" value="Unassembled WGS sequence"/>
</dbReference>
<feature type="compositionally biased region" description="Low complexity" evidence="6">
    <location>
        <begin position="199"/>
        <end position="211"/>
    </location>
</feature>
<dbReference type="InterPro" id="IPR050729">
    <property type="entry name" value="Rho-GAP"/>
</dbReference>
<feature type="domain" description="LIM zinc-binding" evidence="7">
    <location>
        <begin position="19"/>
        <end position="81"/>
    </location>
</feature>
<evidence type="ECO:0000256" key="3">
    <source>
        <dbReference type="ARBA" id="ARBA00022833"/>
    </source>
</evidence>
<evidence type="ECO:0000256" key="6">
    <source>
        <dbReference type="SAM" id="MobiDB-lite"/>
    </source>
</evidence>
<feature type="compositionally biased region" description="Low complexity" evidence="6">
    <location>
        <begin position="575"/>
        <end position="593"/>
    </location>
</feature>
<feature type="region of interest" description="Disordered" evidence="6">
    <location>
        <begin position="776"/>
        <end position="806"/>
    </location>
</feature>
<keyword evidence="4" id="KW-0440">LIM domain</keyword>
<dbReference type="GeneID" id="27726159"/>
<feature type="domain" description="Rho-GAP" evidence="8">
    <location>
        <begin position="966"/>
        <end position="1153"/>
    </location>
</feature>
<dbReference type="GO" id="GO:0046872">
    <property type="term" value="F:metal ion binding"/>
    <property type="evidence" value="ECO:0007669"/>
    <property type="project" value="UniProtKB-KW"/>
</dbReference>
<dbReference type="Gene3D" id="1.10.555.10">
    <property type="entry name" value="Rho GTPase activation protein"/>
    <property type="match status" value="1"/>
</dbReference>
<sequence>MTSVMDEYLDTPMDNDDIFPCKGCGEILEEGKAFELAGNRWHLDCFRCNTCGTLLDSDANLLLLGDGSLICNNCTYSCSACGNKIEDLAILTGDQAFCATCFRCRNCKRKIENLRYARTSQGIFCMSCHESLMARRRKKSKAAAQAKSREKDASGVIKDKSLPALPPNAIPPGAFAQERVEPESDTPTELSPRPRQAYNRNDSSSRGSSRPAPSPERPADSSGKDTLGLPSTNYRNNRNSSIFMPSDAIGGDAETFFIPVALDHSPAPTNPTPRSAPDNQDGSKKDNRDYFSSPVKASSPESKVDSAATTPHIAFQEKGRQASSDQESAKVRPPPARRLSKSGRKDSTSTAKSSEDTLPPRISSKAPPVTDEFKLQEAPRGKKLLTSKTNSQSSGQDATAAKDQLQPDDKIGTPRSSLDSRKRSGEEIRDRSDSLNATPRHEYNNNAARPITRKEVPQGTTPRNVNGKQYATDDASKQTTATTTTSTSSTYMQPRQAPAPPGQTPSSRGHNGEASSPKLRWSAGGEFTMDEDMARILGTDEDSSSILRRVSNAVRHGRTSDPDPLGTQTRMGHARSASETTRTTSSPRWPRTPVAEDSVNGHAREISSPIGLSSPNDDPAFLKRQLRTSEQRVAELERQFNTQKDLQNLNRKVIEKRKTVLDLDTQTEIMIRQLEVLAGYVQRAKDTKKPIDARELEDSAIKDFVQKLDKVKQSMAAAIEQLHEERDQLIQEKKQAMADRDRALLEFEQLSSKNAQLADMNNDLTHQIQERFKSQINNNNNNNDPRSANGLGIYPQRGSSTTAMSSDVASINTATTLVPHDADDSIVEAGPTVVTVRKGQVKKFNWKKGSKTIAQNVTKGVNRAVVAFQERDRNPHHGGLTGDNIGLPYNMTVEQMQPTSSLTPTGPQGQVGQPGAITPRQTGERQGFGFFSKRANTMPKGMQSAANMSGSGTPTVAEAPTVLFGSDLSERADYERRQIPSVVTRCIEEVELRGMDVEGIYRKTGGNSQVKMVQDGFEKSEDYDISDPSIDITAVTSVLKQYFRKLPVPLLTFDVYERVLESNAIANEAERCAHLNRTFASLPQPHRDCLEFLMFHLTRVAQREPENLMSPKNLAVVFAPTIMRDHSLEREMTDMHAKSIAVQFIIENTDTIFDE</sequence>
<dbReference type="SMART" id="SM00324">
    <property type="entry name" value="RhoGAP"/>
    <property type="match status" value="1"/>
</dbReference>
<keyword evidence="5" id="KW-0175">Coiled coil</keyword>
<dbReference type="PANTHER" id="PTHR23176">
    <property type="entry name" value="RHO/RAC/CDC GTPASE-ACTIVATING PROTEIN"/>
    <property type="match status" value="1"/>
</dbReference>
<dbReference type="Pfam" id="PF00620">
    <property type="entry name" value="RhoGAP"/>
    <property type="match status" value="1"/>
</dbReference>
<feature type="coiled-coil region" evidence="5">
    <location>
        <begin position="701"/>
        <end position="746"/>
    </location>
</feature>
<proteinExistence type="predicted"/>
<evidence type="ECO:0000256" key="4">
    <source>
        <dbReference type="PROSITE-ProRule" id="PRU00125"/>
    </source>
</evidence>
<dbReference type="FunFam" id="1.10.555.10:FF:000043">
    <property type="entry name" value="Rho GTPase activator Rga"/>
    <property type="match status" value="1"/>
</dbReference>
<dbReference type="SMART" id="SM00132">
    <property type="entry name" value="LIM"/>
    <property type="match status" value="2"/>
</dbReference>
<dbReference type="CDD" id="cd09395">
    <property type="entry name" value="LIM2_Rga"/>
    <property type="match status" value="1"/>
</dbReference>
<dbReference type="OrthoDB" id="79452at2759"/>
<dbReference type="FunFam" id="2.10.110.10:FF:000044">
    <property type="entry name" value="Rho GTPase activator Rga"/>
    <property type="match status" value="1"/>
</dbReference>
<evidence type="ECO:0000256" key="5">
    <source>
        <dbReference type="SAM" id="Coils"/>
    </source>
</evidence>
<feature type="compositionally biased region" description="Basic and acidic residues" evidence="6">
    <location>
        <begin position="371"/>
        <end position="380"/>
    </location>
</feature>
<feature type="compositionally biased region" description="Low complexity" evidence="6">
    <location>
        <begin position="477"/>
        <end position="490"/>
    </location>
</feature>
<keyword evidence="1" id="KW-0343">GTPase activation</keyword>
<feature type="compositionally biased region" description="Polar residues" evidence="6">
    <location>
        <begin position="229"/>
        <end position="243"/>
    </location>
</feature>
<evidence type="ECO:0000313" key="10">
    <source>
        <dbReference type="Proteomes" id="UP000028545"/>
    </source>
</evidence>
<evidence type="ECO:0000259" key="8">
    <source>
        <dbReference type="PROSITE" id="PS50238"/>
    </source>
</evidence>
<dbReference type="SUPFAM" id="SSF48350">
    <property type="entry name" value="GTPase activation domain, GAP"/>
    <property type="match status" value="1"/>
</dbReference>
<keyword evidence="3 4" id="KW-0862">Zinc</keyword>
<dbReference type="PROSITE" id="PS00478">
    <property type="entry name" value="LIM_DOMAIN_1"/>
    <property type="match status" value="1"/>
</dbReference>
<comment type="caution">
    <text evidence="9">The sequence shown here is derived from an EMBL/GenBank/DDBJ whole genome shotgun (WGS) entry which is preliminary data.</text>
</comment>
<dbReference type="CDD" id="cd09394">
    <property type="entry name" value="LIM1_Rga"/>
    <property type="match status" value="1"/>
</dbReference>
<feature type="region of interest" description="Disordered" evidence="6">
    <location>
        <begin position="897"/>
        <end position="923"/>
    </location>
</feature>
<name>A0A084G134_PSEDA</name>
<reference evidence="9 10" key="1">
    <citation type="journal article" date="2014" name="Genome Announc.">
        <title>Draft genome sequence of the pathogenic fungus Scedosporium apiospermum.</title>
        <authorList>
            <person name="Vandeputte P."/>
            <person name="Ghamrawi S."/>
            <person name="Rechenmann M."/>
            <person name="Iltis A."/>
            <person name="Giraud S."/>
            <person name="Fleury M."/>
            <person name="Thornton C."/>
            <person name="Delhaes L."/>
            <person name="Meyer W."/>
            <person name="Papon N."/>
            <person name="Bouchara J.P."/>
        </authorList>
    </citation>
    <scope>NUCLEOTIDE SEQUENCE [LARGE SCALE GENOMIC DNA]</scope>
    <source>
        <strain evidence="9 10">IHEM 14462</strain>
    </source>
</reference>
<dbReference type="OMA" id="GFERSPQ"/>
<evidence type="ECO:0000256" key="1">
    <source>
        <dbReference type="ARBA" id="ARBA00022468"/>
    </source>
</evidence>
<organism evidence="9 10">
    <name type="scientific">Pseudallescheria apiosperma</name>
    <name type="common">Scedosporium apiospermum</name>
    <dbReference type="NCBI Taxonomy" id="563466"/>
    <lineage>
        <taxon>Eukaryota</taxon>
        <taxon>Fungi</taxon>
        <taxon>Dikarya</taxon>
        <taxon>Ascomycota</taxon>
        <taxon>Pezizomycotina</taxon>
        <taxon>Sordariomycetes</taxon>
        <taxon>Hypocreomycetidae</taxon>
        <taxon>Microascales</taxon>
        <taxon>Microascaceae</taxon>
        <taxon>Scedosporium</taxon>
    </lineage>
</organism>
<dbReference type="EMBL" id="JOWA01000110">
    <property type="protein sequence ID" value="KEZ41046.1"/>
    <property type="molecule type" value="Genomic_DNA"/>
</dbReference>
<dbReference type="AlphaFoldDB" id="A0A084G134"/>
<dbReference type="Gene3D" id="2.10.110.10">
    <property type="entry name" value="Cysteine Rich Protein"/>
    <property type="match status" value="2"/>
</dbReference>